<gene>
    <name evidence="1" type="ORF">J4D97_20800</name>
</gene>
<name>A0ABS3THF2_9BACT</name>
<sequence length="147" mass="16445">MNNLDMLPGVVKVLPFVVHDDVRYKPSQCELLVHPEQGWSIATELAAGPNNISVALTLCHHTLAAMICKAHKIELAHFTLFTRYAYSEAHESVYVVRFSAGERNLFDEVRFVGARRELVNPADMAAVKRYLCDGQAPPRNWRALVAG</sequence>
<dbReference type="RefSeq" id="WP_208309249.1">
    <property type="nucleotide sequence ID" value="NZ_JAGETX010000024.1"/>
</dbReference>
<comment type="caution">
    <text evidence="1">The sequence shown here is derived from an EMBL/GenBank/DDBJ whole genome shotgun (WGS) entry which is preliminary data.</text>
</comment>
<proteinExistence type="predicted"/>
<evidence type="ECO:0000313" key="1">
    <source>
        <dbReference type="EMBL" id="MBO3273102.1"/>
    </source>
</evidence>
<keyword evidence="2" id="KW-1185">Reference proteome</keyword>
<reference evidence="1 2" key="1">
    <citation type="submission" date="2021-03" db="EMBL/GenBank/DDBJ databases">
        <authorList>
            <person name="Kim M.K."/>
        </authorList>
    </citation>
    <scope>NUCLEOTIDE SEQUENCE [LARGE SCALE GENOMIC DNA]</scope>
    <source>
        <strain evidence="1 2">BT507</strain>
    </source>
</reference>
<protein>
    <submittedName>
        <fullName evidence="1">Uncharacterized protein</fullName>
    </submittedName>
</protein>
<organism evidence="1 2">
    <name type="scientific">Hymenobacter defluvii</name>
    <dbReference type="NCBI Taxonomy" id="2054411"/>
    <lineage>
        <taxon>Bacteria</taxon>
        <taxon>Pseudomonadati</taxon>
        <taxon>Bacteroidota</taxon>
        <taxon>Cytophagia</taxon>
        <taxon>Cytophagales</taxon>
        <taxon>Hymenobacteraceae</taxon>
        <taxon>Hymenobacter</taxon>
    </lineage>
</organism>
<dbReference type="EMBL" id="JAGETX010000024">
    <property type="protein sequence ID" value="MBO3273102.1"/>
    <property type="molecule type" value="Genomic_DNA"/>
</dbReference>
<accession>A0ABS3THF2</accession>
<dbReference type="Proteomes" id="UP000670527">
    <property type="component" value="Unassembled WGS sequence"/>
</dbReference>
<evidence type="ECO:0000313" key="2">
    <source>
        <dbReference type="Proteomes" id="UP000670527"/>
    </source>
</evidence>